<feature type="coiled-coil region" evidence="1">
    <location>
        <begin position="278"/>
        <end position="305"/>
    </location>
</feature>
<feature type="region of interest" description="Disordered" evidence="2">
    <location>
        <begin position="439"/>
        <end position="483"/>
    </location>
</feature>
<dbReference type="PIRSF" id="PIRSF028503">
    <property type="entry name" value="UCP028503"/>
    <property type="match status" value="1"/>
</dbReference>
<evidence type="ECO:0000313" key="4">
    <source>
        <dbReference type="EMBL" id="EKE79445.1"/>
    </source>
</evidence>
<dbReference type="Gene3D" id="3.90.320.10">
    <property type="match status" value="1"/>
</dbReference>
<dbReference type="RefSeq" id="WP_008489985.1">
    <property type="nucleotide sequence ID" value="NZ_AMRG01000023.1"/>
</dbReference>
<dbReference type="AlphaFoldDB" id="K2KPH3"/>
<dbReference type="InterPro" id="IPR016889">
    <property type="entry name" value="UCP028503"/>
</dbReference>
<feature type="compositionally biased region" description="Polar residues" evidence="2">
    <location>
        <begin position="447"/>
        <end position="471"/>
    </location>
</feature>
<sequence>MRILKLQQGSPEWDAARAKRFTASEAPVMMAASSKMKRNELLEMKALGSEKEISDYVQKFLFDKGHEMEALARPIVEGIVGEELYPATGESECGTYLASFDGLTMMGDIVFEHKMWNEKLADQVRSGKLDAEYYWQLEHQLMVSDAEKAIFVVSDGTEDNLVYLWYEPVRGRRNKLIKGWQQFADDLANFVPAEKSEIVVGETPEDLPALLIQVEGRVKSTNLVTYEKTALSFIQAINTELQTDQDFANAEEMVKFCKKAEGELDAAKKHALSQTQSIDELFRTVDNLKEKLREKRLQLDKLVKSRKDEIRASIRGKAIASLADHLKSLDEKLGKSLIPDVTPDFGAAMKGKKTIDSLRSAVDDELAQAKIGANDWFELISANQQSFSELVNDDLAFLFADLSQLLLKDADSFKALVKSRLSEHKEAEQKRIDAERERIRQEEQTKPEQQSAANDTTPVNSTEKATVSGTNKAPEVSRLRESTPDKSDMLVAVANAFGCDNTMAAVFICETADAIRGVKSGSRLSATAKSFGDKIAAAGNKEDLLQAGKSIQTARDSGELDDIDEAWLQSQYRKKQAELRHAA</sequence>
<dbReference type="SUPFAM" id="SSF52980">
    <property type="entry name" value="Restriction endonuclease-like"/>
    <property type="match status" value="1"/>
</dbReference>
<dbReference type="Pfam" id="PF09588">
    <property type="entry name" value="YqaJ"/>
    <property type="match status" value="1"/>
</dbReference>
<dbReference type="STRING" id="740709.A10D4_12794"/>
<evidence type="ECO:0000313" key="5">
    <source>
        <dbReference type="Proteomes" id="UP000014115"/>
    </source>
</evidence>
<evidence type="ECO:0000259" key="3">
    <source>
        <dbReference type="Pfam" id="PF09588"/>
    </source>
</evidence>
<dbReference type="InterPro" id="IPR019080">
    <property type="entry name" value="YqaJ_viral_recombinase"/>
</dbReference>
<accession>K2KPH3</accession>
<proteinExistence type="predicted"/>
<feature type="domain" description="YqaJ viral recombinase" evidence="3">
    <location>
        <begin position="12"/>
        <end position="146"/>
    </location>
</feature>
<keyword evidence="1" id="KW-0175">Coiled coil</keyword>
<comment type="caution">
    <text evidence="4">The sequence shown here is derived from an EMBL/GenBank/DDBJ whole genome shotgun (WGS) entry which is preliminary data.</text>
</comment>
<name>K2KPH3_9GAMM</name>
<keyword evidence="5" id="KW-1185">Reference proteome</keyword>
<dbReference type="eggNOG" id="COG3206">
    <property type="taxonomic scope" value="Bacteria"/>
</dbReference>
<reference evidence="4 5" key="1">
    <citation type="journal article" date="2012" name="J. Bacteriol.">
        <title>Genome Sequence of Idiomarina xiamenensis Type Strain 10-D-4.</title>
        <authorList>
            <person name="Lai Q."/>
            <person name="Wang L."/>
            <person name="Wang W."/>
            <person name="Shao Z."/>
        </authorList>
    </citation>
    <scope>NUCLEOTIDE SEQUENCE [LARGE SCALE GENOMIC DNA]</scope>
    <source>
        <strain evidence="4 5">10-D-4</strain>
    </source>
</reference>
<dbReference type="EMBL" id="AMRG01000023">
    <property type="protein sequence ID" value="EKE79445.1"/>
    <property type="molecule type" value="Genomic_DNA"/>
</dbReference>
<evidence type="ECO:0000256" key="1">
    <source>
        <dbReference type="SAM" id="Coils"/>
    </source>
</evidence>
<dbReference type="OrthoDB" id="9135654at2"/>
<dbReference type="InterPro" id="IPR011335">
    <property type="entry name" value="Restrct_endonuc-II-like"/>
</dbReference>
<protein>
    <recommendedName>
        <fullName evidence="3">YqaJ viral recombinase domain-containing protein</fullName>
    </recommendedName>
</protein>
<dbReference type="PATRIC" id="fig|740709.3.peg.2579"/>
<dbReference type="Proteomes" id="UP000014115">
    <property type="component" value="Unassembled WGS sequence"/>
</dbReference>
<evidence type="ECO:0000256" key="2">
    <source>
        <dbReference type="SAM" id="MobiDB-lite"/>
    </source>
</evidence>
<organism evidence="4 5">
    <name type="scientific">Idiomarina xiamenensis 10-D-4</name>
    <dbReference type="NCBI Taxonomy" id="740709"/>
    <lineage>
        <taxon>Bacteria</taxon>
        <taxon>Pseudomonadati</taxon>
        <taxon>Pseudomonadota</taxon>
        <taxon>Gammaproteobacteria</taxon>
        <taxon>Alteromonadales</taxon>
        <taxon>Idiomarinaceae</taxon>
        <taxon>Idiomarina</taxon>
    </lineage>
</organism>
<gene>
    <name evidence="4" type="ORF">A10D4_12794</name>
</gene>
<dbReference type="InterPro" id="IPR011604">
    <property type="entry name" value="PDDEXK-like_dom_sf"/>
</dbReference>